<evidence type="ECO:0000313" key="4">
    <source>
        <dbReference type="Proteomes" id="UP000813463"/>
    </source>
</evidence>
<dbReference type="InterPro" id="IPR002401">
    <property type="entry name" value="Cyt_P450_E_grp-I"/>
</dbReference>
<evidence type="ECO:0000256" key="1">
    <source>
        <dbReference type="ARBA" id="ARBA00010617"/>
    </source>
</evidence>
<dbReference type="InterPro" id="IPR001128">
    <property type="entry name" value="Cyt_P450"/>
</dbReference>
<dbReference type="RefSeq" id="XP_056690219.1">
    <property type="nucleotide sequence ID" value="XM_056834241.1"/>
</dbReference>
<keyword evidence="3" id="KW-1133">Transmembrane helix</keyword>
<name>A0ABM3R3P3_SPIOL</name>
<dbReference type="InterPro" id="IPR017972">
    <property type="entry name" value="Cyt_P450_CS"/>
</dbReference>
<evidence type="ECO:0000256" key="3">
    <source>
        <dbReference type="SAM" id="Phobius"/>
    </source>
</evidence>
<dbReference type="InterPro" id="IPR050196">
    <property type="entry name" value="Cytochrome_P450_Monoox"/>
</dbReference>
<keyword evidence="4" id="KW-1185">Reference proteome</keyword>
<dbReference type="InterPro" id="IPR036396">
    <property type="entry name" value="Cyt_P450_sf"/>
</dbReference>
<keyword evidence="2" id="KW-0408">Iron</keyword>
<evidence type="ECO:0000256" key="2">
    <source>
        <dbReference type="RuleBase" id="RU000461"/>
    </source>
</evidence>
<organism evidence="4 5">
    <name type="scientific">Spinacia oleracea</name>
    <name type="common">Spinach</name>
    <dbReference type="NCBI Taxonomy" id="3562"/>
    <lineage>
        <taxon>Eukaryota</taxon>
        <taxon>Viridiplantae</taxon>
        <taxon>Streptophyta</taxon>
        <taxon>Embryophyta</taxon>
        <taxon>Tracheophyta</taxon>
        <taxon>Spermatophyta</taxon>
        <taxon>Magnoliopsida</taxon>
        <taxon>eudicotyledons</taxon>
        <taxon>Gunneridae</taxon>
        <taxon>Pentapetalae</taxon>
        <taxon>Caryophyllales</taxon>
        <taxon>Chenopodiaceae</taxon>
        <taxon>Chenopodioideae</taxon>
        <taxon>Anserineae</taxon>
        <taxon>Spinacia</taxon>
    </lineage>
</organism>
<keyword evidence="2" id="KW-0503">Monooxygenase</keyword>
<dbReference type="Proteomes" id="UP000813463">
    <property type="component" value="Chromosome 1"/>
</dbReference>
<protein>
    <submittedName>
        <fullName evidence="5">Cytochrome P450 72A397</fullName>
    </submittedName>
</protein>
<dbReference type="PANTHER" id="PTHR24291">
    <property type="entry name" value="CYTOCHROME P450 FAMILY 4"/>
    <property type="match status" value="1"/>
</dbReference>
<keyword evidence="3" id="KW-0472">Membrane</keyword>
<feature type="transmembrane region" description="Helical" evidence="3">
    <location>
        <begin position="47"/>
        <end position="71"/>
    </location>
</feature>
<keyword evidence="2" id="KW-0560">Oxidoreductase</keyword>
<sequence length="583" mass="65357">MTTPCDSRFSLLLTFISHRLYQSSESSISCDDSNQILRDYAIREINLLLWLSFIGITVLLLRKLIVLFKLWSHGSRIPGPPSPSFYGHSVLFTGTNPHENLSELLDKSHKKYGSIIKLWLSPTQLLVSVKDPLVINELLLKAADKLPLIGRVYRLAFGQSSFFVSSFEKVKRKREVLAMELNGKLLEKANAMTDRAVHSVMERICETMGKGALDCEMFSQHMAFSILGATFFGDAFFAWSKANAYEELLMRIAKDASFWASYNVPPFWKQGYWKYQHLCTKLKALTQDIVQQCQMNYKLLCQPNCQNNPKMKEEDAASGATFSIGVAKLESSSSPESCCHLNQREDPNGNVMGMMFHGCLTTAGLIGNVLARLSMHPEIQEKIYSEVITVRKQFDKLNKQDVSKMHLLLATLYESARLLPAGPLLQRCSLGQDLDLENGLHIPAGALLVAPIQLVQMDEFNWGSDAAQFNPYRFLSKSEKRSELSRSSEATDAAEAPPDAGEDPYILRDPYKNVAFLPFGSGLRACVGQRFAILGIASIFASLLEQYEVKLLPRSFIEPKPVMTNCVLQLGPSPKIVFVRRNA</sequence>
<dbReference type="SUPFAM" id="SSF48264">
    <property type="entry name" value="Cytochrome P450"/>
    <property type="match status" value="1"/>
</dbReference>
<dbReference type="Gene3D" id="1.10.630.10">
    <property type="entry name" value="Cytochrome P450"/>
    <property type="match status" value="1"/>
</dbReference>
<reference evidence="4" key="1">
    <citation type="journal article" date="2021" name="Nat. Commun.">
        <title>Genomic analyses provide insights into spinach domestication and the genetic basis of agronomic traits.</title>
        <authorList>
            <person name="Cai X."/>
            <person name="Sun X."/>
            <person name="Xu C."/>
            <person name="Sun H."/>
            <person name="Wang X."/>
            <person name="Ge C."/>
            <person name="Zhang Z."/>
            <person name="Wang Q."/>
            <person name="Fei Z."/>
            <person name="Jiao C."/>
            <person name="Wang Q."/>
        </authorList>
    </citation>
    <scope>NUCLEOTIDE SEQUENCE [LARGE SCALE GENOMIC DNA]</scope>
    <source>
        <strain evidence="4">cv. Varoflay</strain>
    </source>
</reference>
<dbReference type="PANTHER" id="PTHR24291:SF185">
    <property type="entry name" value="PREMNASPIRODIENE OXYGENASE-LIKE"/>
    <property type="match status" value="1"/>
</dbReference>
<proteinExistence type="inferred from homology"/>
<reference evidence="5" key="2">
    <citation type="submission" date="2025-08" db="UniProtKB">
        <authorList>
            <consortium name="RefSeq"/>
        </authorList>
    </citation>
    <scope>IDENTIFICATION</scope>
    <source>
        <tissue evidence="5">Leaf</tissue>
    </source>
</reference>
<comment type="similarity">
    <text evidence="1 2">Belongs to the cytochrome P450 family.</text>
</comment>
<gene>
    <name evidence="5" type="primary">LOC130465469</name>
</gene>
<keyword evidence="3" id="KW-0812">Transmembrane</keyword>
<dbReference type="PRINTS" id="PR00385">
    <property type="entry name" value="P450"/>
</dbReference>
<dbReference type="GeneID" id="130465469"/>
<accession>A0ABM3R3P3</accession>
<evidence type="ECO:0000313" key="5">
    <source>
        <dbReference type="RefSeq" id="XP_056690219.1"/>
    </source>
</evidence>
<dbReference type="Pfam" id="PF00067">
    <property type="entry name" value="p450"/>
    <property type="match status" value="1"/>
</dbReference>
<keyword evidence="2" id="KW-0349">Heme</keyword>
<keyword evidence="2" id="KW-0479">Metal-binding</keyword>
<dbReference type="PROSITE" id="PS00086">
    <property type="entry name" value="CYTOCHROME_P450"/>
    <property type="match status" value="1"/>
</dbReference>
<dbReference type="PRINTS" id="PR00463">
    <property type="entry name" value="EP450I"/>
</dbReference>
<dbReference type="CDD" id="cd00302">
    <property type="entry name" value="cytochrome_P450"/>
    <property type="match status" value="1"/>
</dbReference>